<evidence type="ECO:0000313" key="3">
    <source>
        <dbReference type="EMBL" id="MBW7467266.1"/>
    </source>
</evidence>
<keyword evidence="1" id="KW-1133">Transmembrane helix</keyword>
<proteinExistence type="predicted"/>
<organism evidence="3 4">
    <name type="scientific">Pontibacter aydingkolensis</name>
    <dbReference type="NCBI Taxonomy" id="1911536"/>
    <lineage>
        <taxon>Bacteria</taxon>
        <taxon>Pseudomonadati</taxon>
        <taxon>Bacteroidota</taxon>
        <taxon>Cytophagia</taxon>
        <taxon>Cytophagales</taxon>
        <taxon>Hymenobacteraceae</taxon>
        <taxon>Pontibacter</taxon>
    </lineage>
</organism>
<evidence type="ECO:0000256" key="2">
    <source>
        <dbReference type="SAM" id="SignalP"/>
    </source>
</evidence>
<sequence length="210" mass="22923">MKQTLLSLVTFLITLTSLQAQDIITKRTGEKVEAKVLEISLTEIKYKRYSNLEGPIYSLPKAEVMLIQYENKTNEVFELPESGAVTASAGNGSYTGSVPVGTSENALQQYNRGQTDAEMFYEGYKTASTVVLVTSLLSPLVGLVPAIGTSTSPPKMQNLEAPNYQLLQNPDYAAGYKKKARKMKSAKVWTNWGIGLGANLLAFMLIANSQ</sequence>
<evidence type="ECO:0000256" key="1">
    <source>
        <dbReference type="SAM" id="Phobius"/>
    </source>
</evidence>
<protein>
    <submittedName>
        <fullName evidence="3">Uncharacterized protein</fullName>
    </submittedName>
</protein>
<keyword evidence="2" id="KW-0732">Signal</keyword>
<keyword evidence="1" id="KW-0812">Transmembrane</keyword>
<dbReference type="RefSeq" id="WP_219877151.1">
    <property type="nucleotide sequence ID" value="NZ_JAHYXK010000006.1"/>
</dbReference>
<dbReference type="Proteomes" id="UP000813018">
    <property type="component" value="Unassembled WGS sequence"/>
</dbReference>
<reference evidence="3 4" key="1">
    <citation type="journal article" date="2016" name="Int. J. Syst. Evol. Microbiol.">
        <title>Pontibacter aydingkolensis sp. nov., isolated from soil of a salt lake.</title>
        <authorList>
            <person name="Osman G."/>
            <person name="Zhang T."/>
            <person name="Lou K."/>
            <person name="Gao Y."/>
            <person name="Chang W."/>
            <person name="Lin Q."/>
            <person name="Yang H.M."/>
            <person name="Huo X.D."/>
            <person name="Wang N."/>
        </authorList>
    </citation>
    <scope>NUCLEOTIDE SEQUENCE [LARGE SCALE GENOMIC DNA]</scope>
    <source>
        <strain evidence="3 4">KACC 19255</strain>
    </source>
</reference>
<evidence type="ECO:0000313" key="4">
    <source>
        <dbReference type="Proteomes" id="UP000813018"/>
    </source>
</evidence>
<keyword evidence="4" id="KW-1185">Reference proteome</keyword>
<keyword evidence="1" id="KW-0472">Membrane</keyword>
<name>A0ABS7CUB6_9BACT</name>
<feature type="chain" id="PRO_5046779249" evidence="2">
    <location>
        <begin position="21"/>
        <end position="210"/>
    </location>
</feature>
<comment type="caution">
    <text evidence="3">The sequence shown here is derived from an EMBL/GenBank/DDBJ whole genome shotgun (WGS) entry which is preliminary data.</text>
</comment>
<feature type="signal peptide" evidence="2">
    <location>
        <begin position="1"/>
        <end position="20"/>
    </location>
</feature>
<gene>
    <name evidence="3" type="ORF">K0O23_09310</name>
</gene>
<dbReference type="EMBL" id="JAHYXK010000006">
    <property type="protein sequence ID" value="MBW7467266.1"/>
    <property type="molecule type" value="Genomic_DNA"/>
</dbReference>
<feature type="transmembrane region" description="Helical" evidence="1">
    <location>
        <begin position="188"/>
        <end position="207"/>
    </location>
</feature>
<accession>A0ABS7CUB6</accession>